<sequence>MKELKDSDHRSVQRFLGEGEVMFILRHPCILGIIAANLGDKNYTHSLVLSLEPTSLESAIDKNNLDDLNGRGRCMYMHRTFY</sequence>
<gene>
    <name evidence="1" type="ORF">M9Y10_017684</name>
</gene>
<proteinExistence type="predicted"/>
<dbReference type="Proteomes" id="UP001470230">
    <property type="component" value="Unassembled WGS sequence"/>
</dbReference>
<organism evidence="1 2">
    <name type="scientific">Tritrichomonas musculus</name>
    <dbReference type="NCBI Taxonomy" id="1915356"/>
    <lineage>
        <taxon>Eukaryota</taxon>
        <taxon>Metamonada</taxon>
        <taxon>Parabasalia</taxon>
        <taxon>Tritrichomonadida</taxon>
        <taxon>Tritrichomonadidae</taxon>
        <taxon>Tritrichomonas</taxon>
    </lineage>
</organism>
<dbReference type="EMBL" id="JAPFFF010000023">
    <property type="protein sequence ID" value="KAK8852695.1"/>
    <property type="molecule type" value="Genomic_DNA"/>
</dbReference>
<evidence type="ECO:0000313" key="1">
    <source>
        <dbReference type="EMBL" id="KAK8852695.1"/>
    </source>
</evidence>
<evidence type="ECO:0000313" key="2">
    <source>
        <dbReference type="Proteomes" id="UP001470230"/>
    </source>
</evidence>
<protein>
    <submittedName>
        <fullName evidence="1">Uncharacterized protein</fullName>
    </submittedName>
</protein>
<keyword evidence="2" id="KW-1185">Reference proteome</keyword>
<accession>A0ABR2HU65</accession>
<name>A0ABR2HU65_9EUKA</name>
<reference evidence="1 2" key="1">
    <citation type="submission" date="2024-04" db="EMBL/GenBank/DDBJ databases">
        <title>Tritrichomonas musculus Genome.</title>
        <authorList>
            <person name="Alves-Ferreira E."/>
            <person name="Grigg M."/>
            <person name="Lorenzi H."/>
            <person name="Galac M."/>
        </authorList>
    </citation>
    <scope>NUCLEOTIDE SEQUENCE [LARGE SCALE GENOMIC DNA]</scope>
    <source>
        <strain evidence="1 2">EAF2021</strain>
    </source>
</reference>
<comment type="caution">
    <text evidence="1">The sequence shown here is derived from an EMBL/GenBank/DDBJ whole genome shotgun (WGS) entry which is preliminary data.</text>
</comment>